<protein>
    <submittedName>
        <fullName evidence="1">Uncharacterized protein</fullName>
    </submittedName>
</protein>
<proteinExistence type="predicted"/>
<name>A0A3E0LHT5_9CHRO</name>
<sequence>MIHESTLPYQGGIKGGLKAKSMFNLIITSYLGSLAKLISWLRQEITFIYYLLPCSPLHNS</sequence>
<dbReference type="EMBL" id="QQWD01000043">
    <property type="protein sequence ID" value="REJ46423.1"/>
    <property type="molecule type" value="Genomic_DNA"/>
</dbReference>
<comment type="caution">
    <text evidence="1">The sequence shown here is derived from an EMBL/GenBank/DDBJ whole genome shotgun (WGS) entry which is preliminary data.</text>
</comment>
<gene>
    <name evidence="1" type="ORF">DWQ51_21855</name>
</gene>
<accession>A0A3E0LHT5</accession>
<organism evidence="1 2">
    <name type="scientific">Microcystis wesenbergii TW10</name>
    <dbReference type="NCBI Taxonomy" id="2060474"/>
    <lineage>
        <taxon>Bacteria</taxon>
        <taxon>Bacillati</taxon>
        <taxon>Cyanobacteriota</taxon>
        <taxon>Cyanophyceae</taxon>
        <taxon>Oscillatoriophycideae</taxon>
        <taxon>Chroococcales</taxon>
        <taxon>Microcystaceae</taxon>
        <taxon>Microcystis</taxon>
    </lineage>
</organism>
<reference evidence="1 2" key="1">
    <citation type="submission" date="2017-10" db="EMBL/GenBank/DDBJ databases">
        <title>A large-scale comparative metagenomic study reveals the eutrophication-driven functional interactions in six Microcystis-epibionts communities.</title>
        <authorList>
            <person name="Li Q."/>
            <person name="Lin F."/>
        </authorList>
    </citation>
    <scope>NUCLEOTIDE SEQUENCE [LARGE SCALE GENOMIC DNA]</scope>
    <source>
        <strain evidence="1">TW10</strain>
    </source>
</reference>
<evidence type="ECO:0000313" key="2">
    <source>
        <dbReference type="Proteomes" id="UP000257002"/>
    </source>
</evidence>
<dbReference type="Proteomes" id="UP000257002">
    <property type="component" value="Unassembled WGS sequence"/>
</dbReference>
<evidence type="ECO:0000313" key="1">
    <source>
        <dbReference type="EMBL" id="REJ46423.1"/>
    </source>
</evidence>
<dbReference type="AlphaFoldDB" id="A0A3E0LHT5"/>